<evidence type="ECO:0000313" key="1">
    <source>
        <dbReference type="EMBL" id="OZU88401.1"/>
    </source>
</evidence>
<dbReference type="EMBL" id="NPMS01000005">
    <property type="protein sequence ID" value="OZU88401.1"/>
    <property type="molecule type" value="Genomic_DNA"/>
</dbReference>
<dbReference type="Pfam" id="PF06338">
    <property type="entry name" value="ComK"/>
    <property type="match status" value="1"/>
</dbReference>
<proteinExistence type="predicted"/>
<dbReference type="OrthoDB" id="2417337at2"/>
<dbReference type="InterPro" id="IPR010461">
    <property type="entry name" value="ComK"/>
</dbReference>
<reference evidence="1 2" key="1">
    <citation type="submission" date="2017-08" db="EMBL/GenBank/DDBJ databases">
        <title>Virgibacillus indicus sp. nov. and Virgibacillus profoundi sp. nov, two moderately halophilic bacteria isolated from marine sediment by using the Microfluidic Streak Plate.</title>
        <authorList>
            <person name="Xu B."/>
            <person name="Hu B."/>
            <person name="Wang J."/>
            <person name="Zhu Y."/>
            <person name="Huang L."/>
            <person name="Du W."/>
            <person name="Huang Y."/>
        </authorList>
    </citation>
    <scope>NUCLEOTIDE SEQUENCE [LARGE SCALE GENOMIC DNA]</scope>
    <source>
        <strain evidence="1 2">IO3-P2-C2</strain>
    </source>
</reference>
<name>A0A265N9C1_9BACI</name>
<protein>
    <submittedName>
        <fullName evidence="1">Competence protein</fullName>
    </submittedName>
</protein>
<keyword evidence="2" id="KW-1185">Reference proteome</keyword>
<evidence type="ECO:0000313" key="2">
    <source>
        <dbReference type="Proteomes" id="UP000216498"/>
    </source>
</evidence>
<comment type="caution">
    <text evidence="1">The sequence shown here is derived from an EMBL/GenBank/DDBJ whole genome shotgun (WGS) entry which is preliminary data.</text>
</comment>
<sequence length="163" mass="18724">MGNMRPVFIISQKTKAIMAEEESGYYRAKILEGDTEKFSIHKPLQIIDNSCLVYGASLEGRKTSVKQILNSASKLPIPVNVNEGIYMMPTASTKNKDCVWLSYQHIHTYEQRDDKTYITFHDGTGIYINTSENAFDQQFKRTSQVIVHMNGSTLFGKHWHPFW</sequence>
<dbReference type="RefSeq" id="WP_094886140.1">
    <property type="nucleotide sequence ID" value="NZ_NPMS01000005.1"/>
</dbReference>
<dbReference type="GO" id="GO:0030420">
    <property type="term" value="P:establishment of competence for transformation"/>
    <property type="evidence" value="ECO:0007669"/>
    <property type="project" value="InterPro"/>
</dbReference>
<accession>A0A265N9C1</accession>
<gene>
    <name evidence="1" type="ORF">CIL03_12200</name>
</gene>
<organism evidence="1 2">
    <name type="scientific">Virgibacillus indicus</name>
    <dbReference type="NCBI Taxonomy" id="2024554"/>
    <lineage>
        <taxon>Bacteria</taxon>
        <taxon>Bacillati</taxon>
        <taxon>Bacillota</taxon>
        <taxon>Bacilli</taxon>
        <taxon>Bacillales</taxon>
        <taxon>Bacillaceae</taxon>
        <taxon>Virgibacillus</taxon>
    </lineage>
</organism>
<dbReference type="AlphaFoldDB" id="A0A265N9C1"/>
<dbReference type="Proteomes" id="UP000216498">
    <property type="component" value="Unassembled WGS sequence"/>
</dbReference>